<evidence type="ECO:0000256" key="7">
    <source>
        <dbReference type="SAM" id="MobiDB-lite"/>
    </source>
</evidence>
<evidence type="ECO:0000256" key="2">
    <source>
        <dbReference type="ARBA" id="ARBA00010581"/>
    </source>
</evidence>
<keyword evidence="4 8" id="KW-1133">Transmembrane helix</keyword>
<feature type="transmembrane region" description="Helical" evidence="8">
    <location>
        <begin position="42"/>
        <end position="67"/>
    </location>
</feature>
<organism evidence="10 11">
    <name type="scientific">Stappia albiluteola</name>
    <dbReference type="NCBI Taxonomy" id="2758565"/>
    <lineage>
        <taxon>Bacteria</taxon>
        <taxon>Pseudomonadati</taxon>
        <taxon>Pseudomonadota</taxon>
        <taxon>Alphaproteobacteria</taxon>
        <taxon>Hyphomicrobiales</taxon>
        <taxon>Stappiaceae</taxon>
        <taxon>Stappia</taxon>
    </lineage>
</organism>
<evidence type="ECO:0000256" key="3">
    <source>
        <dbReference type="ARBA" id="ARBA00022692"/>
    </source>
</evidence>
<feature type="compositionally biased region" description="Low complexity" evidence="7">
    <location>
        <begin position="1"/>
        <end position="14"/>
    </location>
</feature>
<dbReference type="SUPFAM" id="SSF81452">
    <property type="entry name" value="Cytochrome c oxidase subunit III-like"/>
    <property type="match status" value="1"/>
</dbReference>
<dbReference type="InterPro" id="IPR013833">
    <property type="entry name" value="Cyt_c_oxidase_su3_a-hlx"/>
</dbReference>
<proteinExistence type="inferred from homology"/>
<feature type="domain" description="Heme-copper oxidase subunit III family profile" evidence="9">
    <location>
        <begin position="43"/>
        <end position="207"/>
    </location>
</feature>
<feature type="transmembrane region" description="Helical" evidence="8">
    <location>
        <begin position="113"/>
        <end position="131"/>
    </location>
</feature>
<comment type="caution">
    <text evidence="10">The sequence shown here is derived from an EMBL/GenBank/DDBJ whole genome shotgun (WGS) entry which is preliminary data.</text>
</comment>
<evidence type="ECO:0000256" key="4">
    <source>
        <dbReference type="ARBA" id="ARBA00022989"/>
    </source>
</evidence>
<feature type="transmembrane region" description="Helical" evidence="8">
    <location>
        <begin position="79"/>
        <end position="101"/>
    </location>
</feature>
<dbReference type="AlphaFoldDB" id="A0A839A9Q7"/>
<evidence type="ECO:0000256" key="6">
    <source>
        <dbReference type="RuleBase" id="RU003376"/>
    </source>
</evidence>
<comment type="similarity">
    <text evidence="2 6">Belongs to the cytochrome c oxidase subunit 3 family.</text>
</comment>
<dbReference type="InterPro" id="IPR000298">
    <property type="entry name" value="Cyt_c_oxidase-like_su3"/>
</dbReference>
<feature type="transmembrane region" description="Helical" evidence="8">
    <location>
        <begin position="188"/>
        <end position="206"/>
    </location>
</feature>
<evidence type="ECO:0000313" key="11">
    <source>
        <dbReference type="Proteomes" id="UP000541109"/>
    </source>
</evidence>
<evidence type="ECO:0000256" key="5">
    <source>
        <dbReference type="ARBA" id="ARBA00023136"/>
    </source>
</evidence>
<keyword evidence="3 6" id="KW-0812">Transmembrane</keyword>
<dbReference type="Pfam" id="PF00510">
    <property type="entry name" value="COX3"/>
    <property type="match status" value="1"/>
</dbReference>
<dbReference type="GO" id="GO:0019646">
    <property type="term" value="P:aerobic electron transport chain"/>
    <property type="evidence" value="ECO:0007669"/>
    <property type="project" value="InterPro"/>
</dbReference>
<dbReference type="PANTHER" id="PTHR11403">
    <property type="entry name" value="CYTOCHROME C OXIDASE SUBUNIT III"/>
    <property type="match status" value="1"/>
</dbReference>
<evidence type="ECO:0000256" key="8">
    <source>
        <dbReference type="SAM" id="Phobius"/>
    </source>
</evidence>
<dbReference type="Gene3D" id="1.20.120.80">
    <property type="entry name" value="Cytochrome c oxidase, subunit III, four-helix bundle"/>
    <property type="match status" value="1"/>
</dbReference>
<comment type="subcellular location">
    <subcellularLocation>
        <location evidence="6">Cell membrane</location>
        <topology evidence="6">Multi-pass membrane protein</topology>
    </subcellularLocation>
    <subcellularLocation>
        <location evidence="1">Membrane</location>
        <topology evidence="1">Multi-pass membrane protein</topology>
    </subcellularLocation>
</comment>
<feature type="transmembrane region" description="Helical" evidence="8">
    <location>
        <begin position="151"/>
        <end position="176"/>
    </location>
</feature>
<dbReference type="Proteomes" id="UP000541109">
    <property type="component" value="Unassembled WGS sequence"/>
</dbReference>
<feature type="region of interest" description="Disordered" evidence="7">
    <location>
        <begin position="1"/>
        <end position="32"/>
    </location>
</feature>
<dbReference type="GO" id="GO:0004129">
    <property type="term" value="F:cytochrome-c oxidase activity"/>
    <property type="evidence" value="ECO:0007669"/>
    <property type="project" value="InterPro"/>
</dbReference>
<evidence type="ECO:0000256" key="1">
    <source>
        <dbReference type="ARBA" id="ARBA00004141"/>
    </source>
</evidence>
<gene>
    <name evidence="10" type="ORF">H2509_00925</name>
</gene>
<keyword evidence="11" id="KW-1185">Reference proteome</keyword>
<evidence type="ECO:0000259" key="9">
    <source>
        <dbReference type="PROSITE" id="PS50253"/>
    </source>
</evidence>
<keyword evidence="5 8" id="KW-0472">Membrane</keyword>
<dbReference type="EMBL" id="JACFXV010000029">
    <property type="protein sequence ID" value="MBA5775682.1"/>
    <property type="molecule type" value="Genomic_DNA"/>
</dbReference>
<dbReference type="GO" id="GO:0005886">
    <property type="term" value="C:plasma membrane"/>
    <property type="evidence" value="ECO:0007669"/>
    <property type="project" value="UniProtKB-SubCell"/>
</dbReference>
<reference evidence="10 11" key="1">
    <citation type="submission" date="2020-07" db="EMBL/GenBank/DDBJ databases">
        <title>Stappia sp., F7233, whole genome shotgun sequencing project.</title>
        <authorList>
            <person name="Jiang S."/>
            <person name="Liu Z.W."/>
            <person name="Du Z.J."/>
        </authorList>
    </citation>
    <scope>NUCLEOTIDE SEQUENCE [LARGE SCALE GENOMIC DNA]</scope>
    <source>
        <strain evidence="10 11">F7233</strain>
    </source>
</reference>
<protein>
    <submittedName>
        <fullName evidence="10">Cytochrome c oxidase subunit 3</fullName>
    </submittedName>
</protein>
<sequence length="207" mass="21705">MSAAPRPAIRPANAVGDESVSETAAGAEESWGPLDGLPGNPMMWILILGELAVFGALLTGFSVARALDPSAFAASQGHLHVMLGSVNTLVLLSSGWLAAVALEQVHRGGSGRLALVGAMASGAVFVAVKAIEYADLASAGYGLEGDRFFTLYFLITGFHALHVIMGIAVLGVVAIWNEACNVETGTAFWHMVDLIWLLVFPIVYLVR</sequence>
<dbReference type="PANTHER" id="PTHR11403:SF6">
    <property type="entry name" value="NITRIC OXIDE REDUCTASE SUBUNIT E"/>
    <property type="match status" value="1"/>
</dbReference>
<name>A0A839A9Q7_9HYPH</name>
<dbReference type="PROSITE" id="PS50253">
    <property type="entry name" value="COX3"/>
    <property type="match status" value="1"/>
</dbReference>
<dbReference type="InterPro" id="IPR035973">
    <property type="entry name" value="Cyt_c_oxidase_su3-like_sf"/>
</dbReference>
<dbReference type="InterPro" id="IPR024791">
    <property type="entry name" value="Cyt_c/ubiquinol_Oxase_su3"/>
</dbReference>
<accession>A0A839A9Q7</accession>
<evidence type="ECO:0000313" key="10">
    <source>
        <dbReference type="EMBL" id="MBA5775682.1"/>
    </source>
</evidence>